<comment type="similarity">
    <text evidence="1">Belongs to the plant acyltransferase family.</text>
</comment>
<organism evidence="2 3">
    <name type="scientific">Trapa incisa</name>
    <dbReference type="NCBI Taxonomy" id="236973"/>
    <lineage>
        <taxon>Eukaryota</taxon>
        <taxon>Viridiplantae</taxon>
        <taxon>Streptophyta</taxon>
        <taxon>Embryophyta</taxon>
        <taxon>Tracheophyta</taxon>
        <taxon>Spermatophyta</taxon>
        <taxon>Magnoliopsida</taxon>
        <taxon>eudicotyledons</taxon>
        <taxon>Gunneridae</taxon>
        <taxon>Pentapetalae</taxon>
        <taxon>rosids</taxon>
        <taxon>malvids</taxon>
        <taxon>Myrtales</taxon>
        <taxon>Lythraceae</taxon>
        <taxon>Trapa</taxon>
    </lineage>
</organism>
<comment type="caution">
    <text evidence="2">The sequence shown here is derived from an EMBL/GenBank/DDBJ whole genome shotgun (WGS) entry which is preliminary data.</text>
</comment>
<dbReference type="Gene3D" id="3.30.559.10">
    <property type="entry name" value="Chloramphenicol acetyltransferase-like domain"/>
    <property type="match status" value="2"/>
</dbReference>
<dbReference type="PANTHER" id="PTHR31642">
    <property type="entry name" value="TRICHOTHECENE 3-O-ACETYLTRANSFERASE"/>
    <property type="match status" value="1"/>
</dbReference>
<proteinExistence type="inferred from homology"/>
<protein>
    <submittedName>
        <fullName evidence="2">Uncharacterized protein</fullName>
    </submittedName>
</protein>
<keyword evidence="3" id="KW-1185">Reference proteome</keyword>
<sequence>MADELAYICKRTVVSAKPVQPDKYHELSALDCLMEPNRHLMMVYYYRTGRSREAAGSVGEATRRLREGLSEALTYFPAVTGRLLQGKEEEDQGQGQGSKRRSKWVVRCNDAGVRVVEACVRGSVDDWLRNVDWEKEKRLIHWEEMYHKPYFWSTFYVQLTEFEEGGLAIGLSCTHLLSDPICATMFMKAWADVTLRGKMTHPPLFHPLPAHQPGIRSAIRPIDPFTDLCGRCQSPATLASPTSVHNKHSTISLSFSDQTVRSCMEKSAGGGGGEGGSPSPFEAVTGLIWAAVSRVRGLDDGLVGLTIGLDMRRVLGLDDGFFGNCMVYAHIQPELGENGLTAAAAAIRDRITKFEKERVKDLIEWLEHNDGTEPTQRMLTDSELMCVNLDTLDLGWTIFEDGSSPIRISHYMEPVCNGGQFLILPSPSGDGPFGRVVTITLPEEEVDRLLRDDLINDFGPTVLIGAITAQA</sequence>
<name>A0AAN7GIR4_9MYRT</name>
<dbReference type="GO" id="GO:0016747">
    <property type="term" value="F:acyltransferase activity, transferring groups other than amino-acyl groups"/>
    <property type="evidence" value="ECO:0007669"/>
    <property type="project" value="TreeGrafter"/>
</dbReference>
<evidence type="ECO:0000313" key="2">
    <source>
        <dbReference type="EMBL" id="KAK4747056.1"/>
    </source>
</evidence>
<accession>A0AAN7GIR4</accession>
<dbReference type="EMBL" id="JAXIOK010000020">
    <property type="protein sequence ID" value="KAK4747056.1"/>
    <property type="molecule type" value="Genomic_DNA"/>
</dbReference>
<gene>
    <name evidence="2" type="ORF">SAY87_026093</name>
</gene>
<dbReference type="Pfam" id="PF02458">
    <property type="entry name" value="Transferase"/>
    <property type="match status" value="1"/>
</dbReference>
<dbReference type="PANTHER" id="PTHR31642:SF26">
    <property type="entry name" value="HXXXD-TYPE ACYL-TRANSFERASE FAMILY PROTEIN"/>
    <property type="match status" value="1"/>
</dbReference>
<reference evidence="2 3" key="1">
    <citation type="journal article" date="2023" name="Hortic Res">
        <title>Pangenome of water caltrop reveals structural variations and asymmetric subgenome divergence after allopolyploidization.</title>
        <authorList>
            <person name="Zhang X."/>
            <person name="Chen Y."/>
            <person name="Wang L."/>
            <person name="Yuan Y."/>
            <person name="Fang M."/>
            <person name="Shi L."/>
            <person name="Lu R."/>
            <person name="Comes H.P."/>
            <person name="Ma Y."/>
            <person name="Chen Y."/>
            <person name="Huang G."/>
            <person name="Zhou Y."/>
            <person name="Zheng Z."/>
            <person name="Qiu Y."/>
        </authorList>
    </citation>
    <scope>NUCLEOTIDE SEQUENCE [LARGE SCALE GENOMIC DNA]</scope>
    <source>
        <tissue evidence="2">Roots</tissue>
    </source>
</reference>
<dbReference type="InterPro" id="IPR050317">
    <property type="entry name" value="Plant_Fungal_Acyltransferase"/>
</dbReference>
<dbReference type="Proteomes" id="UP001345219">
    <property type="component" value="Chromosome 20"/>
</dbReference>
<dbReference type="AlphaFoldDB" id="A0AAN7GIR4"/>
<evidence type="ECO:0000256" key="1">
    <source>
        <dbReference type="ARBA" id="ARBA00009861"/>
    </source>
</evidence>
<evidence type="ECO:0000313" key="3">
    <source>
        <dbReference type="Proteomes" id="UP001345219"/>
    </source>
</evidence>
<dbReference type="InterPro" id="IPR023213">
    <property type="entry name" value="CAT-like_dom_sf"/>
</dbReference>